<keyword evidence="14" id="KW-1185">Reference proteome</keyword>
<evidence type="ECO:0000256" key="9">
    <source>
        <dbReference type="RuleBase" id="RU000640"/>
    </source>
</evidence>
<dbReference type="Gene3D" id="3.90.20.20">
    <property type="match status" value="1"/>
</dbReference>
<evidence type="ECO:0000256" key="8">
    <source>
        <dbReference type="ARBA" id="ARBA00046675"/>
    </source>
</evidence>
<gene>
    <name evidence="13" type="ORF">KC01_LOCUS20052</name>
</gene>
<evidence type="ECO:0000256" key="7">
    <source>
        <dbReference type="ARBA" id="ARBA00045572"/>
    </source>
</evidence>
<keyword evidence="4" id="KW-0007">Acetylation</keyword>
<dbReference type="GO" id="GO:0042803">
    <property type="term" value="F:protein homodimerization activity"/>
    <property type="evidence" value="ECO:0007669"/>
    <property type="project" value="InterPro"/>
</dbReference>
<dbReference type="InterPro" id="IPR012919">
    <property type="entry name" value="SUN_dom"/>
</dbReference>
<evidence type="ECO:0000256" key="3">
    <source>
        <dbReference type="ARBA" id="ARBA00022946"/>
    </source>
</evidence>
<dbReference type="GO" id="GO:0051087">
    <property type="term" value="F:protein-folding chaperone binding"/>
    <property type="evidence" value="ECO:0007669"/>
    <property type="project" value="InterPro"/>
</dbReference>
<dbReference type="PROSITE" id="PS51469">
    <property type="entry name" value="SUN"/>
    <property type="match status" value="1"/>
</dbReference>
<keyword evidence="3" id="KW-0809">Transit peptide</keyword>
<dbReference type="EMBL" id="OZ035841">
    <property type="protein sequence ID" value="CAL1590556.1"/>
    <property type="molecule type" value="Genomic_DNA"/>
</dbReference>
<comment type="function">
    <text evidence="7">Essential component of the PAM complex, a complex required for the translocation of transit peptide-containing proteins from the inner membrane into the mitochondrial matrix in an ATP-dependent manner. Seems to control the nucleotide-dependent binding of mitochondrial HSP70 to substrate proteins.</text>
</comment>
<organism evidence="13 14">
    <name type="scientific">Knipowitschia caucasica</name>
    <name type="common">Caucasian dwarf goby</name>
    <name type="synonym">Pomatoschistus caucasicus</name>
    <dbReference type="NCBI Taxonomy" id="637954"/>
    <lineage>
        <taxon>Eukaryota</taxon>
        <taxon>Metazoa</taxon>
        <taxon>Chordata</taxon>
        <taxon>Craniata</taxon>
        <taxon>Vertebrata</taxon>
        <taxon>Euteleostomi</taxon>
        <taxon>Actinopterygii</taxon>
        <taxon>Neopterygii</taxon>
        <taxon>Teleostei</taxon>
        <taxon>Neoteleostei</taxon>
        <taxon>Acanthomorphata</taxon>
        <taxon>Gobiaria</taxon>
        <taxon>Gobiiformes</taxon>
        <taxon>Gobioidei</taxon>
        <taxon>Gobiidae</taxon>
        <taxon>Gobiinae</taxon>
        <taxon>Knipowitschia</taxon>
    </lineage>
</organism>
<dbReference type="PANTHER" id="PTHR21237:SF25">
    <property type="entry name" value="GRPE PROTEIN HOMOLOG 1, MITOCHONDRIAL"/>
    <property type="match status" value="1"/>
</dbReference>
<evidence type="ECO:0000256" key="5">
    <source>
        <dbReference type="ARBA" id="ARBA00023128"/>
    </source>
</evidence>
<keyword evidence="6 9" id="KW-0143">Chaperone</keyword>
<protein>
    <recommendedName>
        <fullName evidence="9">GrpE protein homolog</fullName>
    </recommendedName>
</protein>
<evidence type="ECO:0000256" key="6">
    <source>
        <dbReference type="ARBA" id="ARBA00023186"/>
    </source>
</evidence>
<dbReference type="InterPro" id="IPR009012">
    <property type="entry name" value="GrpE_head"/>
</dbReference>
<feature type="domain" description="SUN" evidence="12">
    <location>
        <begin position="101"/>
        <end position="287"/>
    </location>
</feature>
<dbReference type="FunFam" id="3.90.20.20:FF:000003">
    <property type="entry name" value="GrpE protein homolog"/>
    <property type="match status" value="1"/>
</dbReference>
<keyword evidence="11" id="KW-0175">Coiled coil</keyword>
<sequence length="500" mass="54771">MNEKLGKPWRDAFATCRRVEATVAEDGFLGHVRLSGGRAFTVPPNSELLVWGKTRMGPDGADYCALVEALPNAGEVGVARTIGVHLDEVKYLQQLEEEVDHLDQQLEQHKAMVRAPLANFALEIHGARVMTAETSKTHEQKNGPPWLKPLGPDTVFKGHNYPLIPGQCWAFTGQTGRLSIALPLEIHITKVTVGHILKEQSLTGTIQSAPKSFSVYGLKDFGPTEVRLGTFLYDADGDSFQTFDILEQQGPVDAAFNCPQLPCTHSPHHTDSSSSCPTPDSSGSRTCVVLTAPMASWCVRAVRQSCSLVASPAFARASPRLLCTATQQKSGEEEAAEQSAADKALQEEKGKLEEQLKKMTEKYTRALADTENLRTRSQKMIEDAKIYGIQGFCKDLLEVADILEKATESVPKEEVTAQNPHLKNLYDGLVMTEVQIQKVFTKHGLVKINPDGLKFDPYEHEALFHAPMEGKQPGSVAIVTKVGYKLHGRTLRPALVGVAK</sequence>
<dbReference type="Proteomes" id="UP001497482">
    <property type="component" value="Chromosome 19"/>
</dbReference>
<dbReference type="GO" id="GO:0030150">
    <property type="term" value="P:protein import into mitochondrial matrix"/>
    <property type="evidence" value="ECO:0007669"/>
    <property type="project" value="TreeGrafter"/>
</dbReference>
<evidence type="ECO:0000256" key="4">
    <source>
        <dbReference type="ARBA" id="ARBA00022990"/>
    </source>
</evidence>
<dbReference type="Gene3D" id="2.60.120.260">
    <property type="entry name" value="Galactose-binding domain-like"/>
    <property type="match status" value="1"/>
</dbReference>
<proteinExistence type="inferred from homology"/>
<evidence type="ECO:0000256" key="1">
    <source>
        <dbReference type="ARBA" id="ARBA00004305"/>
    </source>
</evidence>
<name>A0AAV2KNI8_KNICA</name>
<comment type="subcellular location">
    <subcellularLocation>
        <location evidence="1 9">Mitochondrion matrix</location>
    </subcellularLocation>
</comment>
<dbReference type="PROSITE" id="PS01071">
    <property type="entry name" value="GRPE"/>
    <property type="match status" value="1"/>
</dbReference>
<dbReference type="GO" id="GO:0001405">
    <property type="term" value="C:PAM complex, Tim23 associated import motor"/>
    <property type="evidence" value="ECO:0007669"/>
    <property type="project" value="TreeGrafter"/>
</dbReference>
<feature type="coiled-coil region" evidence="11">
    <location>
        <begin position="335"/>
        <end position="369"/>
    </location>
</feature>
<comment type="subunit">
    <text evidence="8">Probable component of the PAM complex at least composed of a mitochondrial HSP70 protein, GRPEL1 or GRPEL2, TIMM44, TIMM16/PAM16 and TIMM14/DNAJC19. Binds to HSP70, HSC70 and HSJ1B.</text>
</comment>
<evidence type="ECO:0000259" key="12">
    <source>
        <dbReference type="PROSITE" id="PS51469"/>
    </source>
</evidence>
<reference evidence="13 14" key="1">
    <citation type="submission" date="2024-04" db="EMBL/GenBank/DDBJ databases">
        <authorList>
            <person name="Waldvogel A.-M."/>
            <person name="Schoenle A."/>
        </authorList>
    </citation>
    <scope>NUCLEOTIDE SEQUENCE [LARGE SCALE GENOMIC DNA]</scope>
</reference>
<evidence type="ECO:0000256" key="2">
    <source>
        <dbReference type="ARBA" id="ARBA00009054"/>
    </source>
</evidence>
<dbReference type="InterPro" id="IPR000740">
    <property type="entry name" value="GrpE"/>
</dbReference>
<dbReference type="PRINTS" id="PR00773">
    <property type="entry name" value="GRPEPROTEIN"/>
</dbReference>
<dbReference type="GO" id="GO:0051082">
    <property type="term" value="F:unfolded protein binding"/>
    <property type="evidence" value="ECO:0007669"/>
    <property type="project" value="TreeGrafter"/>
</dbReference>
<accession>A0AAV2KNI8</accession>
<comment type="similarity">
    <text evidence="2 10">Belongs to the GrpE family.</text>
</comment>
<evidence type="ECO:0000313" key="13">
    <source>
        <dbReference type="EMBL" id="CAL1590556.1"/>
    </source>
</evidence>
<evidence type="ECO:0000256" key="10">
    <source>
        <dbReference type="RuleBase" id="RU004478"/>
    </source>
</evidence>
<dbReference type="InterPro" id="IPR013805">
    <property type="entry name" value="GrpE_CC"/>
</dbReference>
<dbReference type="AlphaFoldDB" id="A0AAV2KNI8"/>
<evidence type="ECO:0000313" key="14">
    <source>
        <dbReference type="Proteomes" id="UP001497482"/>
    </source>
</evidence>
<dbReference type="GO" id="GO:0000774">
    <property type="term" value="F:adenyl-nucleotide exchange factor activity"/>
    <property type="evidence" value="ECO:0007669"/>
    <property type="project" value="InterPro"/>
</dbReference>
<dbReference type="PANTHER" id="PTHR21237">
    <property type="entry name" value="GRPE PROTEIN"/>
    <property type="match status" value="1"/>
</dbReference>
<dbReference type="SUPFAM" id="SSF51064">
    <property type="entry name" value="Head domain of nucleotide exchange factor GrpE"/>
    <property type="match status" value="1"/>
</dbReference>
<dbReference type="FunFam" id="2.30.22.10:FF:000002">
    <property type="entry name" value="GrpE protein homolog"/>
    <property type="match status" value="1"/>
</dbReference>
<dbReference type="HAMAP" id="MF_01151">
    <property type="entry name" value="GrpE"/>
    <property type="match status" value="1"/>
</dbReference>
<dbReference type="Pfam" id="PF01025">
    <property type="entry name" value="GrpE"/>
    <property type="match status" value="1"/>
</dbReference>
<keyword evidence="5 9" id="KW-0496">Mitochondrion</keyword>
<dbReference type="GO" id="GO:0006457">
    <property type="term" value="P:protein folding"/>
    <property type="evidence" value="ECO:0007669"/>
    <property type="project" value="InterPro"/>
</dbReference>
<evidence type="ECO:0000256" key="11">
    <source>
        <dbReference type="SAM" id="Coils"/>
    </source>
</evidence>
<dbReference type="Gene3D" id="2.30.22.10">
    <property type="entry name" value="Head domain of nucleotide exchange factor GrpE"/>
    <property type="match status" value="1"/>
</dbReference>
<dbReference type="SUPFAM" id="SSF58014">
    <property type="entry name" value="Coiled-coil domain of nucleotide exchange factor GrpE"/>
    <property type="match status" value="1"/>
</dbReference>
<dbReference type="CDD" id="cd00446">
    <property type="entry name" value="GrpE"/>
    <property type="match status" value="1"/>
</dbReference>
<dbReference type="Pfam" id="PF07738">
    <property type="entry name" value="Sad1_UNC"/>
    <property type="match status" value="1"/>
</dbReference>